<evidence type="ECO:0000313" key="4">
    <source>
        <dbReference type="Proteomes" id="UP000253919"/>
    </source>
</evidence>
<evidence type="ECO:0000256" key="1">
    <source>
        <dbReference type="SAM" id="SignalP"/>
    </source>
</evidence>
<dbReference type="AlphaFoldDB" id="A0A369QGX0"/>
<feature type="signal peptide" evidence="1">
    <location>
        <begin position="1"/>
        <end position="22"/>
    </location>
</feature>
<dbReference type="PANTHER" id="PTHR47381">
    <property type="entry name" value="ALPHA/BETA-HYDROLASES SUPERFAMILY PROTEIN"/>
    <property type="match status" value="1"/>
</dbReference>
<comment type="caution">
    <text evidence="3">The sequence shown here is derived from an EMBL/GenBank/DDBJ whole genome shotgun (WGS) entry which is preliminary data.</text>
</comment>
<keyword evidence="4" id="KW-1185">Reference proteome</keyword>
<gene>
    <name evidence="3" type="ORF">AHMF7616_01111</name>
</gene>
<dbReference type="Proteomes" id="UP000253919">
    <property type="component" value="Unassembled WGS sequence"/>
</dbReference>
<organism evidence="3 4">
    <name type="scientific">Adhaeribacter pallidiroseus</name>
    <dbReference type="NCBI Taxonomy" id="2072847"/>
    <lineage>
        <taxon>Bacteria</taxon>
        <taxon>Pseudomonadati</taxon>
        <taxon>Bacteroidota</taxon>
        <taxon>Cytophagia</taxon>
        <taxon>Cytophagales</taxon>
        <taxon>Hymenobacteraceae</taxon>
        <taxon>Adhaeribacter</taxon>
    </lineage>
</organism>
<keyword evidence="1" id="KW-0732">Signal</keyword>
<dbReference type="InterPro" id="IPR002925">
    <property type="entry name" value="Dienelactn_hydro"/>
</dbReference>
<dbReference type="Pfam" id="PF01738">
    <property type="entry name" value="DLH"/>
    <property type="match status" value="1"/>
</dbReference>
<dbReference type="PANTHER" id="PTHR47381:SF3">
    <property type="entry name" value="ALPHA_BETA-HYDROLASES SUPERFAMILY PROTEIN"/>
    <property type="match status" value="1"/>
</dbReference>
<proteinExistence type="predicted"/>
<dbReference type="OrthoDB" id="3668964at2"/>
<dbReference type="Gene3D" id="3.40.50.1820">
    <property type="entry name" value="alpha/beta hydrolase"/>
    <property type="match status" value="1"/>
</dbReference>
<reference evidence="3 4" key="1">
    <citation type="submission" date="2018-04" db="EMBL/GenBank/DDBJ databases">
        <title>Adhaeribacter sp. HMF7616 genome sequencing and assembly.</title>
        <authorList>
            <person name="Kang H."/>
            <person name="Kang J."/>
            <person name="Cha I."/>
            <person name="Kim H."/>
            <person name="Joh K."/>
        </authorList>
    </citation>
    <scope>NUCLEOTIDE SEQUENCE [LARGE SCALE GENOMIC DNA]</scope>
    <source>
        <strain evidence="3 4">HMF7616</strain>
    </source>
</reference>
<dbReference type="EMBL" id="QASA01000001">
    <property type="protein sequence ID" value="RDC62517.1"/>
    <property type="molecule type" value="Genomic_DNA"/>
</dbReference>
<sequence>MVKLFSVLLVILLCLGSSQSSAALNSVFMSDVTNAQTPKGVAEQRKTLYQLLGRLPDRQRPITVKLVSREETKDLITEKLLLDLNGLEMVPAFFTIPKKVTGKVPVVLFNHSHFGQYAVGKNEFVKGRPEMQSPPYALALARAGFAGLCLDSWGFGERSGRPELEIFKEMLWKGQVMWGMMVYDNLRALDYLETRPEIDAKRIATVGMSMGSTMAWWLAALDERIKVTVDLNCLTDFQTLLEEKGLDRHGIYYYVPDLLNHFTTSQINALIVPRPHFGLAGSLDPLTPLKGLQKIDENLKKAYANAGVPQAWQLKIYPVGHLETAQMRQDIMAFLKKWL</sequence>
<accession>A0A369QGX0</accession>
<dbReference type="SUPFAM" id="SSF53474">
    <property type="entry name" value="alpha/beta-Hydrolases"/>
    <property type="match status" value="1"/>
</dbReference>
<keyword evidence="3" id="KW-0378">Hydrolase</keyword>
<dbReference type="GO" id="GO:0016787">
    <property type="term" value="F:hydrolase activity"/>
    <property type="evidence" value="ECO:0007669"/>
    <property type="project" value="UniProtKB-KW"/>
</dbReference>
<protein>
    <submittedName>
        <fullName evidence="3">Putative hydrolase</fullName>
    </submittedName>
</protein>
<feature type="domain" description="Dienelactone hydrolase" evidence="2">
    <location>
        <begin position="137"/>
        <end position="321"/>
    </location>
</feature>
<feature type="chain" id="PRO_5017052170" evidence="1">
    <location>
        <begin position="23"/>
        <end position="339"/>
    </location>
</feature>
<evidence type="ECO:0000259" key="2">
    <source>
        <dbReference type="Pfam" id="PF01738"/>
    </source>
</evidence>
<evidence type="ECO:0000313" key="3">
    <source>
        <dbReference type="EMBL" id="RDC62517.1"/>
    </source>
</evidence>
<name>A0A369QGX0_9BACT</name>
<dbReference type="InterPro" id="IPR029058">
    <property type="entry name" value="AB_hydrolase_fold"/>
</dbReference>